<feature type="compositionally biased region" description="Low complexity" evidence="2">
    <location>
        <begin position="9"/>
        <end position="20"/>
    </location>
</feature>
<comment type="caution">
    <text evidence="4">The sequence shown here is derived from an EMBL/GenBank/DDBJ whole genome shotgun (WGS) entry which is preliminary data.</text>
</comment>
<dbReference type="OrthoDB" id="3647690at2759"/>
<feature type="compositionally biased region" description="Basic and acidic residues" evidence="2">
    <location>
        <begin position="1187"/>
        <end position="1217"/>
    </location>
</feature>
<gene>
    <name evidence="4" type="ORF">DHEL01_v200573</name>
</gene>
<organism evidence="4 5">
    <name type="scientific">Diaporthe helianthi</name>
    <dbReference type="NCBI Taxonomy" id="158607"/>
    <lineage>
        <taxon>Eukaryota</taxon>
        <taxon>Fungi</taxon>
        <taxon>Dikarya</taxon>
        <taxon>Ascomycota</taxon>
        <taxon>Pezizomycotina</taxon>
        <taxon>Sordariomycetes</taxon>
        <taxon>Sordariomycetidae</taxon>
        <taxon>Diaporthales</taxon>
        <taxon>Diaporthaceae</taxon>
        <taxon>Diaporthe</taxon>
    </lineage>
</organism>
<dbReference type="Proteomes" id="UP000094444">
    <property type="component" value="Unassembled WGS sequence"/>
</dbReference>
<feature type="compositionally biased region" description="Polar residues" evidence="2">
    <location>
        <begin position="379"/>
        <end position="399"/>
    </location>
</feature>
<evidence type="ECO:0000256" key="1">
    <source>
        <dbReference type="ARBA" id="ARBA00011353"/>
    </source>
</evidence>
<proteinExistence type="predicted"/>
<feature type="region of interest" description="Disordered" evidence="2">
    <location>
        <begin position="1187"/>
        <end position="1280"/>
    </location>
</feature>
<feature type="compositionally biased region" description="Low complexity" evidence="2">
    <location>
        <begin position="1218"/>
        <end position="1240"/>
    </location>
</feature>
<feature type="compositionally biased region" description="Basic and acidic residues" evidence="2">
    <location>
        <begin position="329"/>
        <end position="351"/>
    </location>
</feature>
<feature type="compositionally biased region" description="Polar residues" evidence="2">
    <location>
        <begin position="528"/>
        <end position="544"/>
    </location>
</feature>
<evidence type="ECO:0000259" key="3">
    <source>
        <dbReference type="PROSITE" id="PS50013"/>
    </source>
</evidence>
<protein>
    <recommendedName>
        <fullName evidence="3">Chromo domain-containing protein</fullName>
    </recommendedName>
</protein>
<feature type="region of interest" description="Disordered" evidence="2">
    <location>
        <begin position="272"/>
        <end position="399"/>
    </location>
</feature>
<keyword evidence="5" id="KW-1185">Reference proteome</keyword>
<evidence type="ECO:0000313" key="4">
    <source>
        <dbReference type="EMBL" id="POS81057.1"/>
    </source>
</evidence>
<evidence type="ECO:0000256" key="2">
    <source>
        <dbReference type="SAM" id="MobiDB-lite"/>
    </source>
</evidence>
<evidence type="ECO:0000313" key="5">
    <source>
        <dbReference type="Proteomes" id="UP000094444"/>
    </source>
</evidence>
<comment type="subunit">
    <text evidence="1">Component of the NuA4 histone acetyltransferase complex.</text>
</comment>
<reference evidence="4" key="1">
    <citation type="submission" date="2017-09" db="EMBL/GenBank/DDBJ databases">
        <title>Polyketide synthases of a Diaporthe helianthi virulent isolate.</title>
        <authorList>
            <person name="Baroncelli R."/>
        </authorList>
    </citation>
    <scope>NUCLEOTIDE SEQUENCE [LARGE SCALE GENOMIC DNA]</scope>
    <source>
        <strain evidence="4">7/96</strain>
    </source>
</reference>
<dbReference type="Gene3D" id="3.40.50.12360">
    <property type="match status" value="1"/>
</dbReference>
<dbReference type="InterPro" id="IPR038609">
    <property type="entry name" value="HDA1_su2/3_sf"/>
</dbReference>
<feature type="compositionally biased region" description="Polar residues" evidence="2">
    <location>
        <begin position="299"/>
        <end position="309"/>
    </location>
</feature>
<dbReference type="InParanoid" id="A0A2P5IEZ4"/>
<accession>A0A2P5IEZ4</accession>
<feature type="region of interest" description="Disordered" evidence="2">
    <location>
        <begin position="465"/>
        <end position="488"/>
    </location>
</feature>
<dbReference type="GO" id="GO:0006338">
    <property type="term" value="P:chromatin remodeling"/>
    <property type="evidence" value="ECO:0007669"/>
    <property type="project" value="UniProtKB-ARBA"/>
</dbReference>
<feature type="domain" description="Chromo" evidence="3">
    <location>
        <begin position="76"/>
        <end position="116"/>
    </location>
</feature>
<feature type="compositionally biased region" description="Basic and acidic residues" evidence="2">
    <location>
        <begin position="960"/>
        <end position="969"/>
    </location>
</feature>
<feature type="compositionally biased region" description="Basic and acidic residues" evidence="2">
    <location>
        <begin position="60"/>
        <end position="72"/>
    </location>
</feature>
<dbReference type="SUPFAM" id="SSF54160">
    <property type="entry name" value="Chromo domain-like"/>
    <property type="match status" value="1"/>
</dbReference>
<dbReference type="STRING" id="158607.A0A2P5IEZ4"/>
<dbReference type="Gene3D" id="2.40.50.40">
    <property type="match status" value="1"/>
</dbReference>
<feature type="region of interest" description="Disordered" evidence="2">
    <location>
        <begin position="528"/>
        <end position="550"/>
    </location>
</feature>
<feature type="compositionally biased region" description="Gly residues" evidence="2">
    <location>
        <begin position="1241"/>
        <end position="1261"/>
    </location>
</feature>
<dbReference type="EMBL" id="MAVT02000022">
    <property type="protein sequence ID" value="POS81057.1"/>
    <property type="molecule type" value="Genomic_DNA"/>
</dbReference>
<feature type="compositionally biased region" description="Basic residues" evidence="2">
    <location>
        <begin position="41"/>
        <end position="51"/>
    </location>
</feature>
<dbReference type="CDD" id="cd00024">
    <property type="entry name" value="CD_CSD"/>
    <property type="match status" value="1"/>
</dbReference>
<dbReference type="AlphaFoldDB" id="A0A2P5IEZ4"/>
<name>A0A2P5IEZ4_DIAHE</name>
<sequence length="1280" mass="140601">MSSFKQKATTKAPTVTATTARGGGSESRHESSGTRVPGSRRPAKLRVRTRSQAKAQCPETQKRPKPQYDTRQDNVFAVKDIIDEKLIRGKLHYRIDWQDDPNTGETFSPSWEPAENASEDAIRDWERHKQLRTRPSLSPEDIADLEPSEASTPGEAPAQEIFVELQSKSDFLRSRPDFTSSDILFIPSSQLSQFPHSGSQIELPPSQFFIASSHPSLDYVADSQPVDPIFVESQHTQATNRHCNFSQTTIPDSQDFFTDLSYHPNSVKFTGQVSNPPSVAHGSGDLAGAPARAGAQHPSFGSSIPSRQPGTILGSFGTHSIPGWEEGDSAVKDDQHGAQTEHSEVEGEVSRRPVSSLEGFLTQEDCESGNYHPPGGSGSLFSFKNTASQSQQPSNTLAEATTIEDSQQAAQIVSPLAPGAPLFHTQNEEDFFTASEDYYEVAPPERSALDELRAIQQAFIPGYEDSAGINNTTGGSDPNAPPSPVSPSAILNSVEQDSVENLHPSDPNLSAIDSTSWVHGASSELFSDSLGPQNDSSAMDTTITPLKPPATALGEIGELDLSSDALKQHMGASLEEDSDVPATVSPSALFNSMDLNVPQGLSLRPESGLHKEAEPVVAPSEGQDDTAMHEDHEFEIIPSEDSAPNEYLVPVPPAARIRAEVLEYINHHRLDIHEFSANVYGDAAHLPDHKTSITIDEILQHLTDLSNLPPYHKDLPGLSQDAMVRYARDTSSKLSFVYEFLQGLRNVAVEIAVLAQSGTVLEHLEAILAQGGFVYRHLHDSWPQAPTGQGSACRVVLVDTSIEDAQFVHTANIVLAYDQTAERSGLLDQYKTDSLDKQQPLVFSLVEVYTLEHISRRLSPAMGSFERKRAQAVCLAFLSRNFEDEWMYEQIPQPHEMAHDLIRYLVDGEGRFTHPETRWETWEHQTIPEDVFERYKAFRGRYFSSGNRKRRLSESGDVSETPKRARIESPPEISDDLSKFLGKDATFSGNTAQVSIEKLEDLVLQAKDLKAALDKKGAELRGWVKTVRTFQPKYQQAIRERNIFEEERDKMSKEKERIQKAFELSQSRAAKLSEEKQELVAKLHELASSDDPNTTAAAQRELDLASSRENAAGLEKEVASLRKNVEYARSRYQDASDKAAALGEDNTALKSRVAELEVKASDNAVKLRGLSVDEARGEALRLLREEKERRQGAERELERKNEELRGYKSRFGGRETRGSSVPRSPRVRQMSSRNTSPVGDNGNGGNGGGGVGSGSGSGSAGLGSISGVFGPRSTHLKENF</sequence>
<dbReference type="InterPro" id="IPR000953">
    <property type="entry name" value="Chromo/chromo_shadow_dom"/>
</dbReference>
<feature type="region of interest" description="Disordered" evidence="2">
    <location>
        <begin position="951"/>
        <end position="971"/>
    </location>
</feature>
<feature type="region of interest" description="Disordered" evidence="2">
    <location>
        <begin position="1"/>
        <end position="72"/>
    </location>
</feature>
<dbReference type="PROSITE" id="PS50013">
    <property type="entry name" value="CHROMO_2"/>
    <property type="match status" value="1"/>
</dbReference>
<feature type="region of interest" description="Disordered" evidence="2">
    <location>
        <begin position="128"/>
        <end position="155"/>
    </location>
</feature>
<dbReference type="InterPro" id="IPR016197">
    <property type="entry name" value="Chromo-like_dom_sf"/>
</dbReference>